<feature type="signal peptide" evidence="2">
    <location>
        <begin position="1"/>
        <end position="22"/>
    </location>
</feature>
<evidence type="ECO:0000256" key="2">
    <source>
        <dbReference type="SAM" id="SignalP"/>
    </source>
</evidence>
<feature type="domain" description="Nephrocystin 3-like N-terminal" evidence="3">
    <location>
        <begin position="13"/>
        <end position="161"/>
    </location>
</feature>
<evidence type="ECO:0000313" key="5">
    <source>
        <dbReference type="Proteomes" id="UP000054270"/>
    </source>
</evidence>
<gene>
    <name evidence="4" type="ORF">HYPSUDRAFT_815991</name>
</gene>
<keyword evidence="2" id="KW-0732">Signal</keyword>
<dbReference type="Gene3D" id="3.40.50.300">
    <property type="entry name" value="P-loop containing nucleotide triphosphate hydrolases"/>
    <property type="match status" value="1"/>
</dbReference>
<organism evidence="4 5">
    <name type="scientific">Hypholoma sublateritium (strain FD-334 SS-4)</name>
    <dbReference type="NCBI Taxonomy" id="945553"/>
    <lineage>
        <taxon>Eukaryota</taxon>
        <taxon>Fungi</taxon>
        <taxon>Dikarya</taxon>
        <taxon>Basidiomycota</taxon>
        <taxon>Agaricomycotina</taxon>
        <taxon>Agaricomycetes</taxon>
        <taxon>Agaricomycetidae</taxon>
        <taxon>Agaricales</taxon>
        <taxon>Agaricineae</taxon>
        <taxon>Strophariaceae</taxon>
        <taxon>Hypholoma</taxon>
    </lineage>
</organism>
<dbReference type="AlphaFoldDB" id="A0A0D2NUU0"/>
<reference evidence="5" key="1">
    <citation type="submission" date="2014-04" db="EMBL/GenBank/DDBJ databases">
        <title>Evolutionary Origins and Diversification of the Mycorrhizal Mutualists.</title>
        <authorList>
            <consortium name="DOE Joint Genome Institute"/>
            <consortium name="Mycorrhizal Genomics Consortium"/>
            <person name="Kohler A."/>
            <person name="Kuo A."/>
            <person name="Nagy L.G."/>
            <person name="Floudas D."/>
            <person name="Copeland A."/>
            <person name="Barry K.W."/>
            <person name="Cichocki N."/>
            <person name="Veneault-Fourrey C."/>
            <person name="LaButti K."/>
            <person name="Lindquist E.A."/>
            <person name="Lipzen A."/>
            <person name="Lundell T."/>
            <person name="Morin E."/>
            <person name="Murat C."/>
            <person name="Riley R."/>
            <person name="Ohm R."/>
            <person name="Sun H."/>
            <person name="Tunlid A."/>
            <person name="Henrissat B."/>
            <person name="Grigoriev I.V."/>
            <person name="Hibbett D.S."/>
            <person name="Martin F."/>
        </authorList>
    </citation>
    <scope>NUCLEOTIDE SEQUENCE [LARGE SCALE GENOMIC DNA]</scope>
    <source>
        <strain evidence="5">FD-334 SS-4</strain>
    </source>
</reference>
<sequence length="552" mass="61957">MDWVLLATTGIQWILWINGAAGAGKSAIARSVVALCLKQRIVIARFFFFRTDSTRNNTKPVVATLAYQLIKSIPALDSIISPIIQSDPLIFHESLETQLEVLIFEPLRQLHKESPIEKPIVFLLDGVDECDGHVNQANVIDTIAKFVAEKAVPLIVVFSSRTELQLQMAFNSPRVDSILRRLPLDTDYRAGEDIRLFLDDSFAKIKTTHPFKSSMVPEWPAPSLVQEIVDKSSNQFIYASVVVKFISSPRLHPVQQLDIVCGLRPAGELTPFAQLDALYRHIFSEVHDITHVTAILAVVILSKFLYRGHICAMLDIADNDITVALADLTSVVSDAGVQISFLHASLPDFLLDQSRAQQYYIDKGVWCERFAVKCLSEGMYIPGVFHRFLSQARRTPQLREAVFAFDLSIIWDGTNARDIITYIDIVHNMDFGDGGEVYRHQLNLAVRLMDKEYPDDMNLLQESYDITGILDKIAEEKAAASKRTELTVEENSGGVQEITGVVDINPEEISATREVTELPVEEDTPPEMVNSPRKASLWVHSKARVARIFKKQ</sequence>
<keyword evidence="5" id="KW-1185">Reference proteome</keyword>
<dbReference type="InterPro" id="IPR027417">
    <property type="entry name" value="P-loop_NTPase"/>
</dbReference>
<keyword evidence="1" id="KW-0677">Repeat</keyword>
<dbReference type="Proteomes" id="UP000054270">
    <property type="component" value="Unassembled WGS sequence"/>
</dbReference>
<name>A0A0D2NUU0_HYPSF</name>
<accession>A0A0D2NUU0</accession>
<protein>
    <recommendedName>
        <fullName evidence="3">Nephrocystin 3-like N-terminal domain-containing protein</fullName>
    </recommendedName>
</protein>
<dbReference type="PANTHER" id="PTHR10039">
    <property type="entry name" value="AMELOGENIN"/>
    <property type="match status" value="1"/>
</dbReference>
<evidence type="ECO:0000313" key="4">
    <source>
        <dbReference type="EMBL" id="KJA20306.1"/>
    </source>
</evidence>
<dbReference type="SUPFAM" id="SSF52540">
    <property type="entry name" value="P-loop containing nucleoside triphosphate hydrolases"/>
    <property type="match status" value="1"/>
</dbReference>
<proteinExistence type="predicted"/>
<dbReference type="Pfam" id="PF24883">
    <property type="entry name" value="NPHP3_N"/>
    <property type="match status" value="1"/>
</dbReference>
<dbReference type="EMBL" id="KN817568">
    <property type="protein sequence ID" value="KJA20306.1"/>
    <property type="molecule type" value="Genomic_DNA"/>
</dbReference>
<dbReference type="STRING" id="945553.A0A0D2NUU0"/>
<dbReference type="InterPro" id="IPR056884">
    <property type="entry name" value="NPHP3-like_N"/>
</dbReference>
<evidence type="ECO:0000259" key="3">
    <source>
        <dbReference type="Pfam" id="PF24883"/>
    </source>
</evidence>
<feature type="chain" id="PRO_5002248924" description="Nephrocystin 3-like N-terminal domain-containing protein" evidence="2">
    <location>
        <begin position="23"/>
        <end position="552"/>
    </location>
</feature>
<evidence type="ECO:0000256" key="1">
    <source>
        <dbReference type="ARBA" id="ARBA00022737"/>
    </source>
</evidence>